<comment type="caution">
    <text evidence="2">The sequence shown here is derived from an EMBL/GenBank/DDBJ whole genome shotgun (WGS) entry which is preliminary data.</text>
</comment>
<organism evidence="2 3">
    <name type="scientific">Candidatus Desulfacyla euxinica</name>
    <dbReference type="NCBI Taxonomy" id="2841693"/>
    <lineage>
        <taxon>Bacteria</taxon>
        <taxon>Deltaproteobacteria</taxon>
        <taxon>Candidatus Desulfacyla</taxon>
    </lineage>
</organism>
<dbReference type="AlphaFoldDB" id="A0A8J6T9X1"/>
<reference evidence="2 3" key="1">
    <citation type="submission" date="2020-08" db="EMBL/GenBank/DDBJ databases">
        <title>Bridging the membrane lipid divide: bacteria of the FCB group superphylum have the potential to synthesize archaeal ether lipids.</title>
        <authorList>
            <person name="Villanueva L."/>
            <person name="Von Meijenfeldt F.A.B."/>
            <person name="Westbye A.B."/>
            <person name="Yadav S."/>
            <person name="Hopmans E.C."/>
            <person name="Dutilh B.E."/>
            <person name="Sinninghe Damste J.S."/>
        </authorList>
    </citation>
    <scope>NUCLEOTIDE SEQUENCE [LARGE SCALE GENOMIC DNA]</scope>
    <source>
        <strain evidence="2">NIOZ-UU27</strain>
    </source>
</reference>
<dbReference type="PANTHER" id="PTHR13696:SF52">
    <property type="entry name" value="PARA FAMILY PROTEIN CT_582"/>
    <property type="match status" value="1"/>
</dbReference>
<dbReference type="Proteomes" id="UP000650524">
    <property type="component" value="Unassembled WGS sequence"/>
</dbReference>
<accession>A0A8J6T9X1</accession>
<gene>
    <name evidence="2" type="ORF">H8E19_13885</name>
</gene>
<dbReference type="SUPFAM" id="SSF52540">
    <property type="entry name" value="P-loop containing nucleoside triphosphate hydrolases"/>
    <property type="match status" value="1"/>
</dbReference>
<protein>
    <submittedName>
        <fullName evidence="2">ParA family protein</fullName>
    </submittedName>
</protein>
<evidence type="ECO:0000313" key="2">
    <source>
        <dbReference type="EMBL" id="MBC8178491.1"/>
    </source>
</evidence>
<dbReference type="InterPro" id="IPR025669">
    <property type="entry name" value="AAA_dom"/>
</dbReference>
<sequence length="257" mass="28007">MGVVISIVSQKGGVGKTTTAVNLSAALGAAEKEVLLVDLDPQGNATTGLGIDKTKLKKSIYHGIVGDADPEEIIIESSIKYLKLLPARMELFRVELELMSRPDKEKILLNLLTHLKGTYEYIIVDAPPSLSLLTFNAITAADFLLIPLQCEFYALGAVSQMIQVVQVLKRRLNPSLKIAGILLTMFNPRENSCVQIAESAREQFNDMLFKTIIPENSDLRNAPAHGAPVLVQDIGSPGSRCYFSLAEEILNLRTTAS</sequence>
<dbReference type="EMBL" id="JACNJD010000283">
    <property type="protein sequence ID" value="MBC8178491.1"/>
    <property type="molecule type" value="Genomic_DNA"/>
</dbReference>
<dbReference type="InterPro" id="IPR050678">
    <property type="entry name" value="DNA_Partitioning_ATPase"/>
</dbReference>
<evidence type="ECO:0000259" key="1">
    <source>
        <dbReference type="Pfam" id="PF13614"/>
    </source>
</evidence>
<dbReference type="FunFam" id="3.40.50.300:FF:000285">
    <property type="entry name" value="Sporulation initiation inhibitor Soj"/>
    <property type="match status" value="1"/>
</dbReference>
<dbReference type="CDD" id="cd02042">
    <property type="entry name" value="ParAB_family"/>
    <property type="match status" value="1"/>
</dbReference>
<evidence type="ECO:0000313" key="3">
    <source>
        <dbReference type="Proteomes" id="UP000650524"/>
    </source>
</evidence>
<dbReference type="Pfam" id="PF13614">
    <property type="entry name" value="AAA_31"/>
    <property type="match status" value="1"/>
</dbReference>
<dbReference type="PANTHER" id="PTHR13696">
    <property type="entry name" value="P-LOOP CONTAINING NUCLEOSIDE TRIPHOSPHATE HYDROLASE"/>
    <property type="match status" value="1"/>
</dbReference>
<dbReference type="Gene3D" id="3.40.50.300">
    <property type="entry name" value="P-loop containing nucleotide triphosphate hydrolases"/>
    <property type="match status" value="1"/>
</dbReference>
<dbReference type="PIRSF" id="PIRSF009320">
    <property type="entry name" value="Nuc_binding_HP_1000"/>
    <property type="match status" value="1"/>
</dbReference>
<dbReference type="InterPro" id="IPR027417">
    <property type="entry name" value="P-loop_NTPase"/>
</dbReference>
<feature type="domain" description="AAA" evidence="1">
    <location>
        <begin position="4"/>
        <end position="178"/>
    </location>
</feature>
<proteinExistence type="predicted"/>
<name>A0A8J6T9X1_9DELT</name>